<dbReference type="AlphaFoldDB" id="A0A8I2YIZ7"/>
<gene>
    <name evidence="1" type="ORF">JVT61DRAFT_6814</name>
</gene>
<comment type="caution">
    <text evidence="1">The sequence shown here is derived from an EMBL/GenBank/DDBJ whole genome shotgun (WGS) entry which is preliminary data.</text>
</comment>
<proteinExistence type="predicted"/>
<name>A0A8I2YIZ7_9AGAM</name>
<protein>
    <submittedName>
        <fullName evidence="1">Uncharacterized protein</fullName>
    </submittedName>
</protein>
<evidence type="ECO:0000313" key="2">
    <source>
        <dbReference type="Proteomes" id="UP000683000"/>
    </source>
</evidence>
<dbReference type="Proteomes" id="UP000683000">
    <property type="component" value="Unassembled WGS sequence"/>
</dbReference>
<dbReference type="OrthoDB" id="1933483at2759"/>
<sequence length="76" mass="8239">MPSQRISGALSALRETTRYILFIFALLLVLDQDIQDYLYQLAESVRALAPASYDSHLFALEVGPSGCASALCTDSA</sequence>
<keyword evidence="2" id="KW-1185">Reference proteome</keyword>
<accession>A0A8I2YIZ7</accession>
<reference evidence="1" key="1">
    <citation type="submission" date="2021-03" db="EMBL/GenBank/DDBJ databases">
        <title>Evolutionary innovations through gain and loss of genes in the ectomycorrhizal Boletales.</title>
        <authorList>
            <person name="Wu G."/>
            <person name="Miyauchi S."/>
            <person name="Morin E."/>
            <person name="Yang Z.-L."/>
            <person name="Xu J."/>
            <person name="Martin F.M."/>
        </authorList>
    </citation>
    <scope>NUCLEOTIDE SEQUENCE</scope>
    <source>
        <strain evidence="1">BR01</strain>
    </source>
</reference>
<dbReference type="EMBL" id="JAGFBS010000023">
    <property type="protein sequence ID" value="KAG6373194.1"/>
    <property type="molecule type" value="Genomic_DNA"/>
</dbReference>
<evidence type="ECO:0000313" key="1">
    <source>
        <dbReference type="EMBL" id="KAG6373194.1"/>
    </source>
</evidence>
<organism evidence="1 2">
    <name type="scientific">Boletus reticuloceps</name>
    <dbReference type="NCBI Taxonomy" id="495285"/>
    <lineage>
        <taxon>Eukaryota</taxon>
        <taxon>Fungi</taxon>
        <taxon>Dikarya</taxon>
        <taxon>Basidiomycota</taxon>
        <taxon>Agaricomycotina</taxon>
        <taxon>Agaricomycetes</taxon>
        <taxon>Agaricomycetidae</taxon>
        <taxon>Boletales</taxon>
        <taxon>Boletineae</taxon>
        <taxon>Boletaceae</taxon>
        <taxon>Boletoideae</taxon>
        <taxon>Boletus</taxon>
    </lineage>
</organism>